<accession>A0ABS3RCR2</accession>
<evidence type="ECO:0000313" key="1">
    <source>
        <dbReference type="EMBL" id="MBO2443837.1"/>
    </source>
</evidence>
<comment type="caution">
    <text evidence="1">The sequence shown here is derived from an EMBL/GenBank/DDBJ whole genome shotgun (WGS) entry which is preliminary data.</text>
</comment>
<protein>
    <recommendedName>
        <fullName evidence="3">Secreted protein</fullName>
    </recommendedName>
</protein>
<dbReference type="Proteomes" id="UP000666915">
    <property type="component" value="Unassembled WGS sequence"/>
</dbReference>
<sequence length="142" mass="14732">MEQGGLGSGVGVGVFLVFAVVLAAGAGAEAPSVFVVSDVDLVLSAGVGAGGELLDESFIMTAQASEDGDEGAVAGGGDHVGRVFAGREKTSTMIRATLVPSLRWGCSARRVFCMIFVWKLRVSAKQMASGSVCRWVQYFLVR</sequence>
<dbReference type="EMBL" id="JAGEOK010000037">
    <property type="protein sequence ID" value="MBO2443837.1"/>
    <property type="molecule type" value="Genomic_DNA"/>
</dbReference>
<name>A0ABS3RCR2_9ACTN</name>
<reference evidence="1 2" key="1">
    <citation type="submission" date="2021-03" db="EMBL/GenBank/DDBJ databases">
        <authorList>
            <person name="Kanchanasin P."/>
            <person name="Saeng-In P."/>
            <person name="Phongsopitanun W."/>
            <person name="Yuki M."/>
            <person name="Kudo T."/>
            <person name="Ohkuma M."/>
            <person name="Tanasupawat S."/>
        </authorList>
    </citation>
    <scope>NUCLEOTIDE SEQUENCE [LARGE SCALE GENOMIC DNA]</scope>
    <source>
        <strain evidence="1 2">L46</strain>
    </source>
</reference>
<dbReference type="RefSeq" id="WP_208272145.1">
    <property type="nucleotide sequence ID" value="NZ_BAAAGM010000086.1"/>
</dbReference>
<proteinExistence type="predicted"/>
<evidence type="ECO:0000313" key="2">
    <source>
        <dbReference type="Proteomes" id="UP000666915"/>
    </source>
</evidence>
<gene>
    <name evidence="1" type="ORF">J4557_40570</name>
</gene>
<keyword evidence="2" id="KW-1185">Reference proteome</keyword>
<evidence type="ECO:0008006" key="3">
    <source>
        <dbReference type="Google" id="ProtNLM"/>
    </source>
</evidence>
<organism evidence="1 2">
    <name type="scientific">Actinomadura nitritigenes</name>
    <dbReference type="NCBI Taxonomy" id="134602"/>
    <lineage>
        <taxon>Bacteria</taxon>
        <taxon>Bacillati</taxon>
        <taxon>Actinomycetota</taxon>
        <taxon>Actinomycetes</taxon>
        <taxon>Streptosporangiales</taxon>
        <taxon>Thermomonosporaceae</taxon>
        <taxon>Actinomadura</taxon>
    </lineage>
</organism>